<keyword evidence="2" id="KW-1185">Reference proteome</keyword>
<gene>
    <name evidence="1" type="ORF">M3D15_03020</name>
</gene>
<comment type="caution">
    <text evidence="1">The sequence shown here is derived from an EMBL/GenBank/DDBJ whole genome shotgun (WGS) entry which is preliminary data.</text>
</comment>
<evidence type="ECO:0000313" key="1">
    <source>
        <dbReference type="EMBL" id="MCT2042315.1"/>
    </source>
</evidence>
<accession>A0ABT2HVY7</accession>
<evidence type="ECO:0000313" key="2">
    <source>
        <dbReference type="Proteomes" id="UP001525379"/>
    </source>
</evidence>
<organism evidence="1 2">
    <name type="scientific">Pseudoclavibacter albus</name>
    <dbReference type="NCBI Taxonomy" id="272241"/>
    <lineage>
        <taxon>Bacteria</taxon>
        <taxon>Bacillati</taxon>
        <taxon>Actinomycetota</taxon>
        <taxon>Actinomycetes</taxon>
        <taxon>Micrococcales</taxon>
        <taxon>Microbacteriaceae</taxon>
        <taxon>Pseudoclavibacter</taxon>
    </lineage>
</organism>
<dbReference type="Proteomes" id="UP001525379">
    <property type="component" value="Unassembled WGS sequence"/>
</dbReference>
<dbReference type="EMBL" id="JALXSQ010000007">
    <property type="protein sequence ID" value="MCT2042315.1"/>
    <property type="molecule type" value="Genomic_DNA"/>
</dbReference>
<name>A0ABT2HVY7_9MICO</name>
<reference evidence="1 2" key="1">
    <citation type="submission" date="2022-04" db="EMBL/GenBank/DDBJ databases">
        <title>Human microbiome associated bacterial genomes.</title>
        <authorList>
            <person name="Sandstrom S."/>
            <person name="Salamzade R."/>
            <person name="Kalan L.R."/>
        </authorList>
    </citation>
    <scope>NUCLEOTIDE SEQUENCE [LARGE SCALE GENOMIC DNA]</scope>
    <source>
        <strain evidence="2">p3-SID1799</strain>
    </source>
</reference>
<sequence>MTVSTQNDFDRFGAPEVLALAVPIADDIRERVLSAIGIASEFDTLPIRQYGLSTLTARGMVGTQGEHLAPTGAALAVSLLLADAHHGVVIMPEAESAGPGFMVLAGDQALLAVTRHPYGSFAFGVVGTGDPSAALDEVISQLFEAGDGSPITIASERFADGHARAFRLVKTPQGFAKHELESHVTGNEVNLEMTAAEPLNDDQFMDLIDELLSRDDADANVDGNQEDQA</sequence>
<proteinExistence type="predicted"/>
<protein>
    <submittedName>
        <fullName evidence="1">Uncharacterized protein</fullName>
    </submittedName>
</protein>
<dbReference type="RefSeq" id="WP_159421584.1">
    <property type="nucleotide sequence ID" value="NZ_JAFDPW010000001.1"/>
</dbReference>